<dbReference type="EMBL" id="MU118132">
    <property type="protein sequence ID" value="KAF9644552.1"/>
    <property type="molecule type" value="Genomic_DNA"/>
</dbReference>
<evidence type="ECO:0000313" key="2">
    <source>
        <dbReference type="Proteomes" id="UP000886501"/>
    </source>
</evidence>
<sequence>MGGMRLGDTDTEILLGRRRSRQEKIELVQLRPNSEDPFHMPPRFQRTIVHTVSTTSVSVDLLSANSAQNSTPSTPRTVSSMKQQFTFDQVHGPSTTQHAIFTSTTNPLIAKFLEGSNCTILAYGQTSSGKTYTMTGIDLDADPTDPENGMGIIPRAVVKIFSRARELREERAGAWSFGLKCSFIEIYNEDLLDLLVEEHCRRPS</sequence>
<protein>
    <submittedName>
        <fullName evidence="1">P-loop containing nucleoside triphosphate hydrolase protein</fullName>
    </submittedName>
</protein>
<gene>
    <name evidence="1" type="ORF">BDM02DRAFT_3190501</name>
</gene>
<evidence type="ECO:0000313" key="1">
    <source>
        <dbReference type="EMBL" id="KAF9644552.1"/>
    </source>
</evidence>
<comment type="caution">
    <text evidence="1">The sequence shown here is derived from an EMBL/GenBank/DDBJ whole genome shotgun (WGS) entry which is preliminary data.</text>
</comment>
<organism evidence="1 2">
    <name type="scientific">Thelephora ganbajun</name>
    <name type="common">Ganba fungus</name>
    <dbReference type="NCBI Taxonomy" id="370292"/>
    <lineage>
        <taxon>Eukaryota</taxon>
        <taxon>Fungi</taxon>
        <taxon>Dikarya</taxon>
        <taxon>Basidiomycota</taxon>
        <taxon>Agaricomycotina</taxon>
        <taxon>Agaricomycetes</taxon>
        <taxon>Thelephorales</taxon>
        <taxon>Thelephoraceae</taxon>
        <taxon>Thelephora</taxon>
    </lineage>
</organism>
<keyword evidence="2" id="KW-1185">Reference proteome</keyword>
<name>A0ACB6Z4W4_THEGA</name>
<keyword evidence="1" id="KW-0378">Hydrolase</keyword>
<reference evidence="1" key="1">
    <citation type="submission" date="2019-10" db="EMBL/GenBank/DDBJ databases">
        <authorList>
            <consortium name="DOE Joint Genome Institute"/>
            <person name="Kuo A."/>
            <person name="Miyauchi S."/>
            <person name="Kiss E."/>
            <person name="Drula E."/>
            <person name="Kohler A."/>
            <person name="Sanchez-Garcia M."/>
            <person name="Andreopoulos B."/>
            <person name="Barry K.W."/>
            <person name="Bonito G."/>
            <person name="Buee M."/>
            <person name="Carver A."/>
            <person name="Chen C."/>
            <person name="Cichocki N."/>
            <person name="Clum A."/>
            <person name="Culley D."/>
            <person name="Crous P.W."/>
            <person name="Fauchery L."/>
            <person name="Girlanda M."/>
            <person name="Hayes R."/>
            <person name="Keri Z."/>
            <person name="Labutti K."/>
            <person name="Lipzen A."/>
            <person name="Lombard V."/>
            <person name="Magnuson J."/>
            <person name="Maillard F."/>
            <person name="Morin E."/>
            <person name="Murat C."/>
            <person name="Nolan M."/>
            <person name="Ohm R."/>
            <person name="Pangilinan J."/>
            <person name="Pereira M."/>
            <person name="Perotto S."/>
            <person name="Peter M."/>
            <person name="Riley R."/>
            <person name="Sitrit Y."/>
            <person name="Stielow B."/>
            <person name="Szollosi G."/>
            <person name="Zifcakova L."/>
            <person name="Stursova M."/>
            <person name="Spatafora J.W."/>
            <person name="Tedersoo L."/>
            <person name="Vaario L.-M."/>
            <person name="Yamada A."/>
            <person name="Yan M."/>
            <person name="Wang P."/>
            <person name="Xu J."/>
            <person name="Bruns T."/>
            <person name="Baldrian P."/>
            <person name="Vilgalys R."/>
            <person name="Henrissat B."/>
            <person name="Grigoriev I.V."/>
            <person name="Hibbett D."/>
            <person name="Nagy L.G."/>
            <person name="Martin F.M."/>
        </authorList>
    </citation>
    <scope>NUCLEOTIDE SEQUENCE</scope>
    <source>
        <strain evidence="1">P2</strain>
    </source>
</reference>
<dbReference type="Proteomes" id="UP000886501">
    <property type="component" value="Unassembled WGS sequence"/>
</dbReference>
<accession>A0ACB6Z4W4</accession>
<reference evidence="1" key="2">
    <citation type="journal article" date="2020" name="Nat. Commun.">
        <title>Large-scale genome sequencing of mycorrhizal fungi provides insights into the early evolution of symbiotic traits.</title>
        <authorList>
            <person name="Miyauchi S."/>
            <person name="Kiss E."/>
            <person name="Kuo A."/>
            <person name="Drula E."/>
            <person name="Kohler A."/>
            <person name="Sanchez-Garcia M."/>
            <person name="Morin E."/>
            <person name="Andreopoulos B."/>
            <person name="Barry K.W."/>
            <person name="Bonito G."/>
            <person name="Buee M."/>
            <person name="Carver A."/>
            <person name="Chen C."/>
            <person name="Cichocki N."/>
            <person name="Clum A."/>
            <person name="Culley D."/>
            <person name="Crous P.W."/>
            <person name="Fauchery L."/>
            <person name="Girlanda M."/>
            <person name="Hayes R.D."/>
            <person name="Keri Z."/>
            <person name="LaButti K."/>
            <person name="Lipzen A."/>
            <person name="Lombard V."/>
            <person name="Magnuson J."/>
            <person name="Maillard F."/>
            <person name="Murat C."/>
            <person name="Nolan M."/>
            <person name="Ohm R.A."/>
            <person name="Pangilinan J."/>
            <person name="Pereira M.F."/>
            <person name="Perotto S."/>
            <person name="Peter M."/>
            <person name="Pfister S."/>
            <person name="Riley R."/>
            <person name="Sitrit Y."/>
            <person name="Stielow J.B."/>
            <person name="Szollosi G."/>
            <person name="Zifcakova L."/>
            <person name="Stursova M."/>
            <person name="Spatafora J.W."/>
            <person name="Tedersoo L."/>
            <person name="Vaario L.M."/>
            <person name="Yamada A."/>
            <person name="Yan M."/>
            <person name="Wang P."/>
            <person name="Xu J."/>
            <person name="Bruns T."/>
            <person name="Baldrian P."/>
            <person name="Vilgalys R."/>
            <person name="Dunand C."/>
            <person name="Henrissat B."/>
            <person name="Grigoriev I.V."/>
            <person name="Hibbett D."/>
            <person name="Nagy L.G."/>
            <person name="Martin F.M."/>
        </authorList>
    </citation>
    <scope>NUCLEOTIDE SEQUENCE</scope>
    <source>
        <strain evidence="1">P2</strain>
    </source>
</reference>
<proteinExistence type="predicted"/>